<dbReference type="AlphaFoldDB" id="A0A1R3XGY3"/>
<dbReference type="RefSeq" id="WP_076669053.1">
    <property type="nucleotide sequence ID" value="NZ_FTPP01000002.1"/>
</dbReference>
<dbReference type="Gene3D" id="3.30.70.1280">
    <property type="entry name" value="SP0830-like domains"/>
    <property type="match status" value="1"/>
</dbReference>
<protein>
    <submittedName>
        <fullName evidence="1">Uncharacterized conserved protein, DUF1697 family</fullName>
    </submittedName>
</protein>
<dbReference type="OrthoDB" id="9806494at2"/>
<dbReference type="PANTHER" id="PTHR36439:SF1">
    <property type="entry name" value="DUF1697 DOMAIN-CONTAINING PROTEIN"/>
    <property type="match status" value="1"/>
</dbReference>
<keyword evidence="2" id="KW-1185">Reference proteome</keyword>
<reference evidence="2" key="1">
    <citation type="submission" date="2017-01" db="EMBL/GenBank/DDBJ databases">
        <authorList>
            <person name="Varghese N."/>
            <person name="Submissions S."/>
        </authorList>
    </citation>
    <scope>NUCLEOTIDE SEQUENCE [LARGE SCALE GENOMIC DNA]</scope>
    <source>
        <strain evidence="2">LP100</strain>
    </source>
</reference>
<dbReference type="STRING" id="1317125.SAMN05444128_2347"/>
<proteinExistence type="predicted"/>
<evidence type="ECO:0000313" key="1">
    <source>
        <dbReference type="EMBL" id="SIT90665.1"/>
    </source>
</evidence>
<name>A0A1R3XGY3_9BACT</name>
<dbReference type="SUPFAM" id="SSF160379">
    <property type="entry name" value="SP0830-like"/>
    <property type="match status" value="1"/>
</dbReference>
<gene>
    <name evidence="1" type="ORF">SAMN05444128_2347</name>
</gene>
<organism evidence="1 2">
    <name type="scientific">Pontibacter indicus</name>
    <dbReference type="NCBI Taxonomy" id="1317125"/>
    <lineage>
        <taxon>Bacteria</taxon>
        <taxon>Pseudomonadati</taxon>
        <taxon>Bacteroidota</taxon>
        <taxon>Cytophagia</taxon>
        <taxon>Cytophagales</taxon>
        <taxon>Hymenobacteraceae</taxon>
        <taxon>Pontibacter</taxon>
    </lineage>
</organism>
<dbReference type="Proteomes" id="UP000187181">
    <property type="component" value="Unassembled WGS sequence"/>
</dbReference>
<dbReference type="PIRSF" id="PIRSF008502">
    <property type="entry name" value="UCP008502"/>
    <property type="match status" value="1"/>
</dbReference>
<accession>A0A1R3XGY3</accession>
<dbReference type="InterPro" id="IPR012545">
    <property type="entry name" value="DUF1697"/>
</dbReference>
<dbReference type="PANTHER" id="PTHR36439">
    <property type="entry name" value="BLL4334 PROTEIN"/>
    <property type="match status" value="1"/>
</dbReference>
<evidence type="ECO:0000313" key="2">
    <source>
        <dbReference type="Proteomes" id="UP000187181"/>
    </source>
</evidence>
<sequence>MKTYLVLLRGVMPTGKNRVPMAQLRQVLTDAGFQKVHTWIQSGNVVLQSDLSAKELELRVHQLIKEHIGPELAIVVRTSEELRQMLENNPFVGDEHPIARVFFVSFQEPPAEEKVQVLLAQDFGPEKLSITPMGGYMFIPQAFSDSKLSNNLLERKLGVAATTRNFNTLTKIIALAEEA</sequence>
<dbReference type="Pfam" id="PF08002">
    <property type="entry name" value="DUF1697"/>
    <property type="match status" value="1"/>
</dbReference>
<dbReference type="EMBL" id="FTPP01000002">
    <property type="protein sequence ID" value="SIT90665.1"/>
    <property type="molecule type" value="Genomic_DNA"/>
</dbReference>